<dbReference type="OrthoDB" id="9802676at2"/>
<evidence type="ECO:0000313" key="5">
    <source>
        <dbReference type="Proteomes" id="UP000008466"/>
    </source>
</evidence>
<dbReference type="InterPro" id="IPR002125">
    <property type="entry name" value="CMP_dCMP_dom"/>
</dbReference>
<dbReference type="Proteomes" id="UP000008466">
    <property type="component" value="Chromosome"/>
</dbReference>
<dbReference type="eggNOG" id="COG0590">
    <property type="taxonomic scope" value="Bacteria"/>
</dbReference>
<dbReference type="InterPro" id="IPR016193">
    <property type="entry name" value="Cytidine_deaminase-like"/>
</dbReference>
<dbReference type="RefSeq" id="WP_013607409.1">
    <property type="nucleotide sequence ID" value="NC_015152.1"/>
</dbReference>
<sequence>MSIIKRSTPNEQDIQLLYQTVRIAHTAKEQGNHPFGALLADKDGNILLEQGNSYEEGGSAMHAETLLLFKASRLYAPDFLATCSLYTNAEPCVMCTGAMYWTNVRRLVYGITEAKLLELTGADEQNPTFDLPSHEVLAHGQKDIEVVGPTDDEDLVQAIVSDHLSFWVH</sequence>
<organism evidence="4 5">
    <name type="scientific">Sphaerochaeta globosa (strain ATCC BAA-1886 / DSM 22777 / Buddy)</name>
    <name type="common">Spirochaeta sp. (strain Buddy)</name>
    <dbReference type="NCBI Taxonomy" id="158189"/>
    <lineage>
        <taxon>Bacteria</taxon>
        <taxon>Pseudomonadati</taxon>
        <taxon>Spirochaetota</taxon>
        <taxon>Spirochaetia</taxon>
        <taxon>Spirochaetales</taxon>
        <taxon>Sphaerochaetaceae</taxon>
        <taxon>Sphaerochaeta</taxon>
    </lineage>
</organism>
<dbReference type="CDD" id="cd01285">
    <property type="entry name" value="nucleoside_deaminase"/>
    <property type="match status" value="1"/>
</dbReference>
<dbReference type="GO" id="GO:0016787">
    <property type="term" value="F:hydrolase activity"/>
    <property type="evidence" value="ECO:0007669"/>
    <property type="project" value="InterPro"/>
</dbReference>
<evidence type="ECO:0000256" key="1">
    <source>
        <dbReference type="ARBA" id="ARBA00022723"/>
    </source>
</evidence>
<dbReference type="PROSITE" id="PS00903">
    <property type="entry name" value="CYT_DCMP_DEAMINASES_1"/>
    <property type="match status" value="1"/>
</dbReference>
<dbReference type="PROSITE" id="PS51747">
    <property type="entry name" value="CYT_DCMP_DEAMINASES_2"/>
    <property type="match status" value="1"/>
</dbReference>
<gene>
    <name evidence="4" type="ordered locus">SpiBuddy_1735</name>
</gene>
<reference evidence="5" key="1">
    <citation type="submission" date="2011-02" db="EMBL/GenBank/DDBJ databases">
        <title>Complete sequence of Spirochaeta sp. Buddy.</title>
        <authorList>
            <person name="Lucas S."/>
            <person name="Copeland A."/>
            <person name="Lapidus A."/>
            <person name="Cheng J.-F."/>
            <person name="Goodwin L."/>
            <person name="Pitluck S."/>
            <person name="Zeytun A."/>
            <person name="Detter J.C."/>
            <person name="Han C."/>
            <person name="Tapia R."/>
            <person name="Land M."/>
            <person name="Hauser L."/>
            <person name="Kyrpides N."/>
            <person name="Ivanova N."/>
            <person name="Mikhailova N."/>
            <person name="Pagani I."/>
            <person name="Ritalahti K.M."/>
            <person name="Loeffler F.E."/>
            <person name="Woyke T."/>
        </authorList>
    </citation>
    <scope>NUCLEOTIDE SEQUENCE [LARGE SCALE GENOMIC DNA]</scope>
    <source>
        <strain evidence="5">ATCC BAA-1886 / DSM 22777 / Buddy</strain>
    </source>
</reference>
<dbReference type="GO" id="GO:0008270">
    <property type="term" value="F:zinc ion binding"/>
    <property type="evidence" value="ECO:0007669"/>
    <property type="project" value="InterPro"/>
</dbReference>
<evidence type="ECO:0000259" key="3">
    <source>
        <dbReference type="PROSITE" id="PS51747"/>
    </source>
</evidence>
<dbReference type="InterPro" id="IPR016192">
    <property type="entry name" value="APOBEC/CMP_deaminase_Zn-bd"/>
</dbReference>
<evidence type="ECO:0000313" key="4">
    <source>
        <dbReference type="EMBL" id="ADY13560.1"/>
    </source>
</evidence>
<name>F0RWC9_SPHGB</name>
<dbReference type="KEGG" id="sbu:SpiBuddy_1735"/>
<dbReference type="HOGENOM" id="CLU_025810_5_1_12"/>
<accession>F0RWC9</accession>
<dbReference type="AlphaFoldDB" id="F0RWC9"/>
<dbReference type="Pfam" id="PF00383">
    <property type="entry name" value="dCMP_cyt_deam_1"/>
    <property type="match status" value="1"/>
</dbReference>
<keyword evidence="2" id="KW-0862">Zinc</keyword>
<evidence type="ECO:0000256" key="2">
    <source>
        <dbReference type="ARBA" id="ARBA00022833"/>
    </source>
</evidence>
<dbReference type="Gene3D" id="3.40.140.10">
    <property type="entry name" value="Cytidine Deaminase, domain 2"/>
    <property type="match status" value="1"/>
</dbReference>
<keyword evidence="1" id="KW-0479">Metal-binding</keyword>
<dbReference type="PANTHER" id="PTHR11079">
    <property type="entry name" value="CYTOSINE DEAMINASE FAMILY MEMBER"/>
    <property type="match status" value="1"/>
</dbReference>
<protein>
    <submittedName>
        <fullName evidence="4">CMP/dCMP deaminase zinc-binding protein</fullName>
    </submittedName>
</protein>
<keyword evidence="5" id="KW-1185">Reference proteome</keyword>
<dbReference type="PANTHER" id="PTHR11079:SF179">
    <property type="entry name" value="TRNA(ADENINE(34)) DEAMINASE, CHLOROPLASTIC"/>
    <property type="match status" value="1"/>
</dbReference>
<dbReference type="SUPFAM" id="SSF53927">
    <property type="entry name" value="Cytidine deaminase-like"/>
    <property type="match status" value="1"/>
</dbReference>
<dbReference type="EMBL" id="CP002541">
    <property type="protein sequence ID" value="ADY13560.1"/>
    <property type="molecule type" value="Genomic_DNA"/>
</dbReference>
<feature type="domain" description="CMP/dCMP-type deaminase" evidence="3">
    <location>
        <begin position="11"/>
        <end position="124"/>
    </location>
</feature>
<dbReference type="STRING" id="158189.SpiBuddy_1735"/>
<proteinExistence type="predicted"/>